<dbReference type="InterPro" id="IPR029044">
    <property type="entry name" value="Nucleotide-diphossugar_trans"/>
</dbReference>
<dbReference type="InterPro" id="IPR007577">
    <property type="entry name" value="GlycoTrfase_DXD_sugar-bd_CS"/>
</dbReference>
<protein>
    <submittedName>
        <fullName evidence="2">Glycosyltransferase</fullName>
    </submittedName>
</protein>
<name>A0AAJ1HPD9_LIMMU</name>
<dbReference type="SUPFAM" id="SSF53448">
    <property type="entry name" value="Nucleotide-diphospho-sugar transferases"/>
    <property type="match status" value="1"/>
</dbReference>
<dbReference type="AlphaFoldDB" id="A0AAJ1HPD9"/>
<dbReference type="EMBL" id="JAQOND010000011">
    <property type="protein sequence ID" value="MDC2827027.1"/>
    <property type="molecule type" value="Genomic_DNA"/>
</dbReference>
<evidence type="ECO:0000313" key="3">
    <source>
        <dbReference type="Proteomes" id="UP001218021"/>
    </source>
</evidence>
<dbReference type="RefSeq" id="WP_272207742.1">
    <property type="nucleotide sequence ID" value="NZ_JAQONC010000011.1"/>
</dbReference>
<dbReference type="PANTHER" id="PTHR32385:SF15">
    <property type="entry name" value="INOSITOL PHOSPHOCERAMIDE MANNOSYLTRANSFERASE 1"/>
    <property type="match status" value="1"/>
</dbReference>
<dbReference type="Pfam" id="PF04488">
    <property type="entry name" value="Gly_transf_sug"/>
    <property type="match status" value="1"/>
</dbReference>
<accession>A0AAJ1HPD9</accession>
<dbReference type="GO" id="GO:0016020">
    <property type="term" value="C:membrane"/>
    <property type="evidence" value="ECO:0007669"/>
    <property type="project" value="GOC"/>
</dbReference>
<organism evidence="2 3">
    <name type="scientific">Limosilactobacillus mucosae</name>
    <name type="common">Lactobacillus mucosae</name>
    <dbReference type="NCBI Taxonomy" id="97478"/>
    <lineage>
        <taxon>Bacteria</taxon>
        <taxon>Bacillati</taxon>
        <taxon>Bacillota</taxon>
        <taxon>Bacilli</taxon>
        <taxon>Lactobacillales</taxon>
        <taxon>Lactobacillaceae</taxon>
        <taxon>Limosilactobacillus</taxon>
    </lineage>
</organism>
<dbReference type="Proteomes" id="UP001218021">
    <property type="component" value="Unassembled WGS sequence"/>
</dbReference>
<keyword evidence="1" id="KW-0808">Transferase</keyword>
<sequence>MIPKIIHYIWFGGDKNPIVLKAIKTWKKNAPDYEIKEWNEKDFSEEKNEFFRNALKKQDYAFASDYARLLILKKYGGLYLDTDMFLLKNPTSKIVGRDLAFSIQDPQVIFSTSFIAAKPEQEFIRKALVLYQKIEYVNGKMVPNTELLSPLLTSMYNFESVDKTQVRMNGKIIAYNSNVFLQPSFSSVAMHVGEKSWSTHTKHDDIRIKMRQNITTSTEAGIFRIINDMCRRFI</sequence>
<dbReference type="GO" id="GO:0051999">
    <property type="term" value="P:mannosyl-inositol phosphorylceramide biosynthetic process"/>
    <property type="evidence" value="ECO:0007669"/>
    <property type="project" value="TreeGrafter"/>
</dbReference>
<dbReference type="PANTHER" id="PTHR32385">
    <property type="entry name" value="MANNOSYL PHOSPHORYLINOSITOL CERAMIDE SYNTHASE"/>
    <property type="match status" value="1"/>
</dbReference>
<comment type="caution">
    <text evidence="2">The sequence shown here is derived from an EMBL/GenBank/DDBJ whole genome shotgun (WGS) entry which is preliminary data.</text>
</comment>
<dbReference type="InterPro" id="IPR051706">
    <property type="entry name" value="Glycosyltransferase_domain"/>
</dbReference>
<evidence type="ECO:0000313" key="2">
    <source>
        <dbReference type="EMBL" id="MDC2827027.1"/>
    </source>
</evidence>
<gene>
    <name evidence="2" type="ORF">PO158_01845</name>
</gene>
<dbReference type="GO" id="GO:0000030">
    <property type="term" value="F:mannosyltransferase activity"/>
    <property type="evidence" value="ECO:0007669"/>
    <property type="project" value="TreeGrafter"/>
</dbReference>
<dbReference type="Gene3D" id="3.90.550.20">
    <property type="match status" value="1"/>
</dbReference>
<reference evidence="2" key="1">
    <citation type="submission" date="2023-01" db="EMBL/GenBank/DDBJ databases">
        <title>Genome analysis of 13 Lactobacillus isolated from gut of wild boar.</title>
        <authorList>
            <person name="Papp P."/>
            <person name="Libisch B."/>
            <person name="Nagy T."/>
            <person name="Olasz F."/>
        </authorList>
    </citation>
    <scope>NUCLEOTIDE SEQUENCE</scope>
    <source>
        <strain evidence="2">F108</strain>
    </source>
</reference>
<proteinExistence type="predicted"/>
<evidence type="ECO:0000256" key="1">
    <source>
        <dbReference type="ARBA" id="ARBA00022679"/>
    </source>
</evidence>